<name>A0ACB7UHP6_DIOAL</name>
<organism evidence="1 2">
    <name type="scientific">Dioscorea alata</name>
    <name type="common">Purple yam</name>
    <dbReference type="NCBI Taxonomy" id="55571"/>
    <lineage>
        <taxon>Eukaryota</taxon>
        <taxon>Viridiplantae</taxon>
        <taxon>Streptophyta</taxon>
        <taxon>Embryophyta</taxon>
        <taxon>Tracheophyta</taxon>
        <taxon>Spermatophyta</taxon>
        <taxon>Magnoliopsida</taxon>
        <taxon>Liliopsida</taxon>
        <taxon>Dioscoreales</taxon>
        <taxon>Dioscoreaceae</taxon>
        <taxon>Dioscorea</taxon>
    </lineage>
</organism>
<comment type="caution">
    <text evidence="1">The sequence shown here is derived from an EMBL/GenBank/DDBJ whole genome shotgun (WGS) entry which is preliminary data.</text>
</comment>
<evidence type="ECO:0000313" key="2">
    <source>
        <dbReference type="Proteomes" id="UP000827976"/>
    </source>
</evidence>
<reference evidence="2" key="1">
    <citation type="journal article" date="2022" name="Nat. Commun.">
        <title>Chromosome evolution and the genetic basis of agronomically important traits in greater yam.</title>
        <authorList>
            <person name="Bredeson J.V."/>
            <person name="Lyons J.B."/>
            <person name="Oniyinde I.O."/>
            <person name="Okereke N.R."/>
            <person name="Kolade O."/>
            <person name="Nnabue I."/>
            <person name="Nwadili C.O."/>
            <person name="Hribova E."/>
            <person name="Parker M."/>
            <person name="Nwogha J."/>
            <person name="Shu S."/>
            <person name="Carlson J."/>
            <person name="Kariba R."/>
            <person name="Muthemba S."/>
            <person name="Knop K."/>
            <person name="Barton G.J."/>
            <person name="Sherwood A.V."/>
            <person name="Lopez-Montes A."/>
            <person name="Asiedu R."/>
            <person name="Jamnadass R."/>
            <person name="Muchugi A."/>
            <person name="Goodstein D."/>
            <person name="Egesi C.N."/>
            <person name="Featherston J."/>
            <person name="Asfaw A."/>
            <person name="Simpson G.G."/>
            <person name="Dolezel J."/>
            <person name="Hendre P.S."/>
            <person name="Van Deynze A."/>
            <person name="Kumar P.L."/>
            <person name="Obidiegwu J.E."/>
            <person name="Bhattacharjee R."/>
            <person name="Rokhsar D.S."/>
        </authorList>
    </citation>
    <scope>NUCLEOTIDE SEQUENCE [LARGE SCALE GENOMIC DNA]</scope>
    <source>
        <strain evidence="2">cv. TDa95/00328</strain>
    </source>
</reference>
<dbReference type="EMBL" id="CM037026">
    <property type="protein sequence ID" value="KAH7659849.1"/>
    <property type="molecule type" value="Genomic_DNA"/>
</dbReference>
<sequence length="129" mass="14561">MAILEALSLLGIGCNSSRIQDQSSIWFELTGIASLNLPWILIGDFNAIASLNEFQGGSRNYYRSKARVFSDFIFLNNVLDVNYISSRFTWCNNQVGAARKWACLDRCLLNPRCMISVHVIVIRSVIILQ</sequence>
<protein>
    <submittedName>
        <fullName evidence="1">DNase I-like protein</fullName>
    </submittedName>
</protein>
<accession>A0ACB7UHP6</accession>
<evidence type="ECO:0000313" key="1">
    <source>
        <dbReference type="EMBL" id="KAH7659849.1"/>
    </source>
</evidence>
<proteinExistence type="predicted"/>
<gene>
    <name evidence="1" type="ORF">IHE45_16G058800</name>
</gene>
<dbReference type="Proteomes" id="UP000827976">
    <property type="component" value="Chromosome 16"/>
</dbReference>
<keyword evidence="2" id="KW-1185">Reference proteome</keyword>